<keyword evidence="6" id="KW-1185">Reference proteome</keyword>
<evidence type="ECO:0000259" key="5">
    <source>
        <dbReference type="Pfam" id="PF00135"/>
    </source>
</evidence>
<dbReference type="SUPFAM" id="SSF53474">
    <property type="entry name" value="alpha/beta-Hydrolases"/>
    <property type="match status" value="1"/>
</dbReference>
<dbReference type="GO" id="GO:0052689">
    <property type="term" value="F:carboxylic ester hydrolase activity"/>
    <property type="evidence" value="ECO:0007669"/>
    <property type="project" value="UniProtKB-KW"/>
</dbReference>
<feature type="chain" id="PRO_5038160555" description="Carboxylic ester hydrolase" evidence="4">
    <location>
        <begin position="21"/>
        <end position="345"/>
    </location>
</feature>
<dbReference type="Proteomes" id="UP000887563">
    <property type="component" value="Unplaced"/>
</dbReference>
<dbReference type="PROSITE" id="PS00122">
    <property type="entry name" value="CARBOXYLESTERASE_B_1"/>
    <property type="match status" value="1"/>
</dbReference>
<dbReference type="PANTHER" id="PTHR44590:SF4">
    <property type="entry name" value="CARBOXYLIC ESTER HYDROLASE"/>
    <property type="match status" value="1"/>
</dbReference>
<sequence>MFKKIFSLLIILFNFKIINSVIIQTSYGNLEGFIYKLENGKSVNVFLGIPFAEKPIGILRFEKPKPPSKWEGIKLAKEYSPACVPHALPIGDEILNLNVPFDEDCLYLNIISPNREEDNKEQRYPVLLIIHGGAFEVGTARNYNYKLLGEYFASQNIVVVTVQYRLGVLGNLGLWDLLSSLEWINKEIDKFGGDINKITLFGYSAGSVAVSSLATSPQSRNLFKQAIQLSGSPFSQTKSGTFVFNETKILGKELNCLEEEEEEEWNKSKSLKLKECLRSKSVEEIHEAMKIIGPSRADVNFAKFGTRTSDNDFFPKDLISLIEESPPKPTIMGHCTMDSLAYSCV</sequence>
<dbReference type="InterPro" id="IPR019819">
    <property type="entry name" value="Carboxylesterase_B_CS"/>
</dbReference>
<feature type="signal peptide" evidence="4">
    <location>
        <begin position="1"/>
        <end position="20"/>
    </location>
</feature>
<keyword evidence="2" id="KW-0719">Serine esterase</keyword>
<dbReference type="InterPro" id="IPR029058">
    <property type="entry name" value="AB_hydrolase_fold"/>
</dbReference>
<dbReference type="PROSITE" id="PS00941">
    <property type="entry name" value="CARBOXYLESTERASE_B_2"/>
    <property type="match status" value="1"/>
</dbReference>
<keyword evidence="3 4" id="KW-0378">Hydrolase</keyword>
<dbReference type="Pfam" id="PF00135">
    <property type="entry name" value="COesterase"/>
    <property type="match status" value="1"/>
</dbReference>
<protein>
    <recommendedName>
        <fullName evidence="4">Carboxylic ester hydrolase</fullName>
        <ecNumber evidence="4">3.1.1.-</ecNumber>
    </recommendedName>
</protein>
<accession>A0A914LK67</accession>
<evidence type="ECO:0000313" key="7">
    <source>
        <dbReference type="WBParaSite" id="Minc3s00571g14452"/>
    </source>
</evidence>
<proteinExistence type="inferred from homology"/>
<evidence type="ECO:0000256" key="2">
    <source>
        <dbReference type="ARBA" id="ARBA00022487"/>
    </source>
</evidence>
<dbReference type="InterPro" id="IPR019826">
    <property type="entry name" value="Carboxylesterase_B_AS"/>
</dbReference>
<evidence type="ECO:0000256" key="4">
    <source>
        <dbReference type="RuleBase" id="RU361235"/>
    </source>
</evidence>
<comment type="similarity">
    <text evidence="1 4">Belongs to the type-B carboxylesterase/lipase family.</text>
</comment>
<reference evidence="7" key="1">
    <citation type="submission" date="2022-11" db="UniProtKB">
        <authorList>
            <consortium name="WormBaseParasite"/>
        </authorList>
    </citation>
    <scope>IDENTIFICATION</scope>
</reference>
<dbReference type="WBParaSite" id="Minc3s00571g14452">
    <property type="protein sequence ID" value="Minc3s00571g14452"/>
    <property type="gene ID" value="Minc3s00571g14452"/>
</dbReference>
<evidence type="ECO:0000256" key="3">
    <source>
        <dbReference type="ARBA" id="ARBA00022801"/>
    </source>
</evidence>
<evidence type="ECO:0000256" key="1">
    <source>
        <dbReference type="ARBA" id="ARBA00005964"/>
    </source>
</evidence>
<evidence type="ECO:0000313" key="6">
    <source>
        <dbReference type="Proteomes" id="UP000887563"/>
    </source>
</evidence>
<dbReference type="AlphaFoldDB" id="A0A914LK67"/>
<feature type="domain" description="Carboxylesterase type B" evidence="5">
    <location>
        <begin position="21"/>
        <end position="340"/>
    </location>
</feature>
<dbReference type="Gene3D" id="3.40.50.1820">
    <property type="entry name" value="alpha/beta hydrolase"/>
    <property type="match status" value="1"/>
</dbReference>
<dbReference type="EC" id="3.1.1.-" evidence="4"/>
<keyword evidence="4" id="KW-0732">Signal</keyword>
<name>A0A914LK67_MELIC</name>
<organism evidence="6 7">
    <name type="scientific">Meloidogyne incognita</name>
    <name type="common">Southern root-knot nematode worm</name>
    <name type="synonym">Oxyuris incognita</name>
    <dbReference type="NCBI Taxonomy" id="6306"/>
    <lineage>
        <taxon>Eukaryota</taxon>
        <taxon>Metazoa</taxon>
        <taxon>Ecdysozoa</taxon>
        <taxon>Nematoda</taxon>
        <taxon>Chromadorea</taxon>
        <taxon>Rhabditida</taxon>
        <taxon>Tylenchina</taxon>
        <taxon>Tylenchomorpha</taxon>
        <taxon>Tylenchoidea</taxon>
        <taxon>Meloidogynidae</taxon>
        <taxon>Meloidogyninae</taxon>
        <taxon>Meloidogyne</taxon>
        <taxon>Meloidogyne incognita group</taxon>
    </lineage>
</organism>
<dbReference type="InterPro" id="IPR002018">
    <property type="entry name" value="CarbesteraseB"/>
</dbReference>
<dbReference type="PANTHER" id="PTHR44590">
    <property type="entry name" value="CARBOXYLIC ESTER HYDROLASE-RELATED"/>
    <property type="match status" value="1"/>
</dbReference>